<keyword evidence="2" id="KW-1185">Reference proteome</keyword>
<name>A0A239ELI4_9RHOB</name>
<evidence type="ECO:0000313" key="1">
    <source>
        <dbReference type="EMBL" id="SNS44772.1"/>
    </source>
</evidence>
<dbReference type="AlphaFoldDB" id="A0A239ELI4"/>
<proteinExistence type="predicted"/>
<protein>
    <recommendedName>
        <fullName evidence="3">DUF3445 domain-containing protein</fullName>
    </recommendedName>
</protein>
<dbReference type="Proteomes" id="UP000198426">
    <property type="component" value="Unassembled WGS sequence"/>
</dbReference>
<evidence type="ECO:0008006" key="3">
    <source>
        <dbReference type="Google" id="ProtNLM"/>
    </source>
</evidence>
<sequence length="278" mass="31230">MPPVPARGARFKSASMSDLAQPQMILNRVVSNPPWEDPRTHRLPGISPLDMADWLWVLDSYPAQMAERERLLAEVTPRVHALPEAALPAAQELYDIVLAQLADRGDFRLEGEVMRCPDSRLVRLDRDAPLLTLGRLVQEDLCLLEKPPGGTEHLLTAAVLCFPASWTLSEKLGRPMVAIHRPVAEYDAELARRVQRLLDGVRPGRPLWRANRHHYRDAALFHPLREGEVRAEAENEAPFLRSERQCLLRLPETGAVAFSIHTMVMRRSDLPTGAAVAH</sequence>
<organism evidence="1 2">
    <name type="scientific">Tropicimonas sediminicola</name>
    <dbReference type="NCBI Taxonomy" id="1031541"/>
    <lineage>
        <taxon>Bacteria</taxon>
        <taxon>Pseudomonadati</taxon>
        <taxon>Pseudomonadota</taxon>
        <taxon>Alphaproteobacteria</taxon>
        <taxon>Rhodobacterales</taxon>
        <taxon>Roseobacteraceae</taxon>
        <taxon>Tropicimonas</taxon>
    </lineage>
</organism>
<dbReference type="Pfam" id="PF11927">
    <property type="entry name" value="HODM_asu-like"/>
    <property type="match status" value="1"/>
</dbReference>
<dbReference type="InterPro" id="IPR021848">
    <property type="entry name" value="HODM_asu-like"/>
</dbReference>
<dbReference type="EMBL" id="FZOY01000002">
    <property type="protein sequence ID" value="SNS44772.1"/>
    <property type="molecule type" value="Genomic_DNA"/>
</dbReference>
<accession>A0A239ELI4</accession>
<evidence type="ECO:0000313" key="2">
    <source>
        <dbReference type="Proteomes" id="UP000198426"/>
    </source>
</evidence>
<gene>
    <name evidence="1" type="ORF">SAMN05421757_102186</name>
</gene>
<reference evidence="1 2" key="1">
    <citation type="submission" date="2017-06" db="EMBL/GenBank/DDBJ databases">
        <authorList>
            <person name="Kim H.J."/>
            <person name="Triplett B.A."/>
        </authorList>
    </citation>
    <scope>NUCLEOTIDE SEQUENCE [LARGE SCALE GENOMIC DNA]</scope>
    <source>
        <strain evidence="1 2">DSM 29339</strain>
    </source>
</reference>